<dbReference type="AlphaFoldDB" id="A0A1Q2YL42"/>
<protein>
    <submittedName>
        <fullName evidence="2">Uncharacterized protein</fullName>
    </submittedName>
</protein>
<proteinExistence type="predicted"/>
<reference evidence="2 3" key="1">
    <citation type="submission" date="2016-08" db="EMBL/GenBank/DDBJ databases">
        <title>Whole genome shotgun sequence of Pichia membranifaciens KS47-1.</title>
        <authorList>
            <person name="Konishi M."/>
            <person name="Ishida M."/>
            <person name="Arakawa T."/>
            <person name="Kato Y."/>
            <person name="Horiuchi J."/>
        </authorList>
    </citation>
    <scope>NUCLEOTIDE SEQUENCE [LARGE SCALE GENOMIC DNA]</scope>
    <source>
        <strain evidence="2 3">KS47-1</strain>
    </source>
</reference>
<dbReference type="Proteomes" id="UP000186136">
    <property type="component" value="Unassembled WGS sequence"/>
</dbReference>
<evidence type="ECO:0000313" key="3">
    <source>
        <dbReference type="Proteomes" id="UP000186136"/>
    </source>
</evidence>
<gene>
    <name evidence="2" type="ORF">PMKS-003579</name>
</gene>
<name>A0A1Q2YL42_9ASCO</name>
<dbReference type="EMBL" id="BDGI01000158">
    <property type="protein sequence ID" value="GAV30073.1"/>
    <property type="molecule type" value="Genomic_DNA"/>
</dbReference>
<feature type="region of interest" description="Disordered" evidence="1">
    <location>
        <begin position="56"/>
        <end position="131"/>
    </location>
</feature>
<accession>A0A1Q2YL42</accession>
<keyword evidence="3" id="KW-1185">Reference proteome</keyword>
<sequence>MSGTPSPSLPCSNTRPPARAPTSSWSEISTPTQAPWYTASCPKALSIRSRNSCSTRTTAQSLATSSTTASASSSPHTRTCTQRASSQRQHTPQSSGESSTTSGLQTATTSTTSPRSWVTSTIPTWNTSKASPTRTSQATIYQYLLRSSSSSPITGLLTLFPFISTSPHLPGIP</sequence>
<feature type="compositionally biased region" description="Low complexity" evidence="1">
    <location>
        <begin position="56"/>
        <end position="79"/>
    </location>
</feature>
<feature type="compositionally biased region" description="Low complexity" evidence="1">
    <location>
        <begin position="98"/>
        <end position="116"/>
    </location>
</feature>
<feature type="region of interest" description="Disordered" evidence="1">
    <location>
        <begin position="1"/>
        <end position="31"/>
    </location>
</feature>
<comment type="caution">
    <text evidence="2">The sequence shown here is derived from an EMBL/GenBank/DDBJ whole genome shotgun (WGS) entry which is preliminary data.</text>
</comment>
<evidence type="ECO:0000256" key="1">
    <source>
        <dbReference type="SAM" id="MobiDB-lite"/>
    </source>
</evidence>
<evidence type="ECO:0000313" key="2">
    <source>
        <dbReference type="EMBL" id="GAV30073.1"/>
    </source>
</evidence>
<organism evidence="2 3">
    <name type="scientific">Pichia membranifaciens</name>
    <dbReference type="NCBI Taxonomy" id="4926"/>
    <lineage>
        <taxon>Eukaryota</taxon>
        <taxon>Fungi</taxon>
        <taxon>Dikarya</taxon>
        <taxon>Ascomycota</taxon>
        <taxon>Saccharomycotina</taxon>
        <taxon>Pichiomycetes</taxon>
        <taxon>Pichiales</taxon>
        <taxon>Pichiaceae</taxon>
        <taxon>Pichia</taxon>
    </lineage>
</organism>
<feature type="compositionally biased region" description="Polar residues" evidence="1">
    <location>
        <begin position="80"/>
        <end position="97"/>
    </location>
</feature>
<feature type="compositionally biased region" description="Polar residues" evidence="1">
    <location>
        <begin position="117"/>
        <end position="131"/>
    </location>
</feature>